<dbReference type="GO" id="GO:0000287">
    <property type="term" value="F:magnesium ion binding"/>
    <property type="evidence" value="ECO:0007669"/>
    <property type="project" value="InterPro"/>
</dbReference>
<gene>
    <name evidence="7" type="ORF">FNV43_RR10556</name>
</gene>
<comment type="cofactor">
    <cofactor evidence="1">
        <name>Mg(2+)</name>
        <dbReference type="ChEBI" id="CHEBI:18420"/>
    </cofactor>
</comment>
<evidence type="ECO:0000259" key="6">
    <source>
        <dbReference type="Pfam" id="PF03936"/>
    </source>
</evidence>
<evidence type="ECO:0000256" key="4">
    <source>
        <dbReference type="ARBA" id="ARBA00023239"/>
    </source>
</evidence>
<keyword evidence="4" id="KW-0456">Lyase</keyword>
<keyword evidence="8" id="KW-1185">Reference proteome</keyword>
<keyword evidence="3" id="KW-0460">Magnesium</keyword>
<name>A0A8K0H4K4_9ROSA</name>
<evidence type="ECO:0000313" key="8">
    <source>
        <dbReference type="Proteomes" id="UP000796880"/>
    </source>
</evidence>
<dbReference type="SUPFAM" id="SSF48576">
    <property type="entry name" value="Terpenoid synthases"/>
    <property type="match status" value="1"/>
</dbReference>
<proteinExistence type="predicted"/>
<evidence type="ECO:0000259" key="5">
    <source>
        <dbReference type="Pfam" id="PF01397"/>
    </source>
</evidence>
<dbReference type="SFLD" id="SFLDG01019">
    <property type="entry name" value="Terpene_Cyclase_Like_1_C_Termi"/>
    <property type="match status" value="1"/>
</dbReference>
<accession>A0A8K0H4K4</accession>
<evidence type="ECO:0000256" key="1">
    <source>
        <dbReference type="ARBA" id="ARBA00001946"/>
    </source>
</evidence>
<dbReference type="EMBL" id="VOIH02000005">
    <property type="protein sequence ID" value="KAF3445380.1"/>
    <property type="molecule type" value="Genomic_DNA"/>
</dbReference>
<dbReference type="CDD" id="cd00684">
    <property type="entry name" value="Terpene_cyclase_plant_C1"/>
    <property type="match status" value="1"/>
</dbReference>
<dbReference type="GO" id="GO:0010333">
    <property type="term" value="F:terpene synthase activity"/>
    <property type="evidence" value="ECO:0007669"/>
    <property type="project" value="InterPro"/>
</dbReference>
<keyword evidence="2" id="KW-0479">Metal-binding</keyword>
<dbReference type="InterPro" id="IPR036965">
    <property type="entry name" value="Terpene_synth_N_sf"/>
</dbReference>
<feature type="domain" description="Terpene synthase N-terminal" evidence="5">
    <location>
        <begin position="70"/>
        <end position="258"/>
    </location>
</feature>
<organism evidence="7 8">
    <name type="scientific">Rhamnella rubrinervis</name>
    <dbReference type="NCBI Taxonomy" id="2594499"/>
    <lineage>
        <taxon>Eukaryota</taxon>
        <taxon>Viridiplantae</taxon>
        <taxon>Streptophyta</taxon>
        <taxon>Embryophyta</taxon>
        <taxon>Tracheophyta</taxon>
        <taxon>Spermatophyta</taxon>
        <taxon>Magnoliopsida</taxon>
        <taxon>eudicotyledons</taxon>
        <taxon>Gunneridae</taxon>
        <taxon>Pentapetalae</taxon>
        <taxon>rosids</taxon>
        <taxon>fabids</taxon>
        <taxon>Rosales</taxon>
        <taxon>Rhamnaceae</taxon>
        <taxon>rhamnoid group</taxon>
        <taxon>Rhamneae</taxon>
        <taxon>Rhamnella</taxon>
    </lineage>
</organism>
<dbReference type="Pfam" id="PF03936">
    <property type="entry name" value="Terpene_synth_C"/>
    <property type="match status" value="1"/>
</dbReference>
<evidence type="ECO:0000256" key="3">
    <source>
        <dbReference type="ARBA" id="ARBA00022842"/>
    </source>
</evidence>
<dbReference type="InterPro" id="IPR008930">
    <property type="entry name" value="Terpenoid_cyclase/PrenylTrfase"/>
</dbReference>
<dbReference type="SFLD" id="SFLDS00005">
    <property type="entry name" value="Isoprenoid_Synthase_Type_I"/>
    <property type="match status" value="1"/>
</dbReference>
<feature type="domain" description="Terpene synthase metal-binding" evidence="6">
    <location>
        <begin position="316"/>
        <end position="554"/>
    </location>
</feature>
<dbReference type="FunFam" id="1.50.10.130:FF:000001">
    <property type="entry name" value="Isoprene synthase, chloroplastic"/>
    <property type="match status" value="1"/>
</dbReference>
<evidence type="ECO:0000313" key="7">
    <source>
        <dbReference type="EMBL" id="KAF3445380.1"/>
    </source>
</evidence>
<dbReference type="FunFam" id="1.10.600.10:FF:000007">
    <property type="entry name" value="Isoprene synthase, chloroplastic"/>
    <property type="match status" value="1"/>
</dbReference>
<dbReference type="InterPro" id="IPR044814">
    <property type="entry name" value="Terpene_cyclase_plant_C1"/>
</dbReference>
<dbReference type="OrthoDB" id="1936865at2759"/>
<dbReference type="Gene3D" id="1.50.10.130">
    <property type="entry name" value="Terpene synthase, N-terminal domain"/>
    <property type="match status" value="1"/>
</dbReference>
<sequence length="671" mass="77665">MARHLYATVPLSSRITTFSTFPPSLPPISFSKSKTHHPQFMTNAATTKTTTLCESNTTIARRSGDYKPAIWNFDYVQSLSSDYVGESCSGRLNKVKEDVRVKLDDVEGDPLAQLELIDLLQKLGLSHHYEDQIDIILKSMFTNFTNSSNNQSSWNTNNLYATALQFRLLRQHGYWISQEVFNAFKEETGNFKESLCGDTEGILSLYQASYYLIDGETILEEARDFATKHLREYMQRPRNIDDDDDDDHILSALVRHALELPLHWRVPRFEARWFIELYQRKQEMNPTVLEFAKLDFNKLQSIYQQDIKYAFRWWRDSQLGEKLSYARDRMMVSFLWTVGVTFEPELGYCRRMSAIANALITVVDDTYDVYGSLEELEVFTHAVERWDVNAIDHLPDYMKLCFLSLHSAINEIAYNVFKEQGIHILKYLKNEWVGLCRAYFKEARWYYSGYKPSMEEYIENACLSIAAPVILGHAYATATNPITKEDLQTMDEYPKIVHWSGMVLRLADDLGTSTYEIQRGDVPKSIQCYMNKTGASEADAREHIKLLIDETWKKLNKFKKENSGFSKIFIERAMHLGRTAQYVYLYGDGHAFQSKSNMEDYGKQNFMTHLKYLFGESFLKETNWTKEDEDVCSANTPWRTGITSFGNAPSSRLSPKAVNGEFARIPTSHKH</sequence>
<protein>
    <submittedName>
        <fullName evidence="7">Uncharacterized protein</fullName>
    </submittedName>
</protein>
<dbReference type="PANTHER" id="PTHR31225:SF9">
    <property type="entry name" value="TERPENE SYNTHASE 10"/>
    <property type="match status" value="1"/>
</dbReference>
<dbReference type="Pfam" id="PF01397">
    <property type="entry name" value="Terpene_synth"/>
    <property type="match status" value="1"/>
</dbReference>
<dbReference type="InterPro" id="IPR005630">
    <property type="entry name" value="Terpene_synthase_metal-bd"/>
</dbReference>
<dbReference type="Proteomes" id="UP000796880">
    <property type="component" value="Unassembled WGS sequence"/>
</dbReference>
<dbReference type="InterPro" id="IPR050148">
    <property type="entry name" value="Terpene_synthase-like"/>
</dbReference>
<dbReference type="PANTHER" id="PTHR31225">
    <property type="entry name" value="OS04G0344100 PROTEIN-RELATED"/>
    <property type="match status" value="1"/>
</dbReference>
<dbReference type="Gene3D" id="1.10.600.10">
    <property type="entry name" value="Farnesyl Diphosphate Synthase"/>
    <property type="match status" value="1"/>
</dbReference>
<dbReference type="GO" id="GO:0016102">
    <property type="term" value="P:diterpenoid biosynthetic process"/>
    <property type="evidence" value="ECO:0007669"/>
    <property type="project" value="InterPro"/>
</dbReference>
<dbReference type="InterPro" id="IPR008949">
    <property type="entry name" value="Isoprenoid_synthase_dom_sf"/>
</dbReference>
<dbReference type="InterPro" id="IPR034741">
    <property type="entry name" value="Terpene_cyclase-like_1_C"/>
</dbReference>
<dbReference type="SUPFAM" id="SSF48239">
    <property type="entry name" value="Terpenoid cyclases/Protein prenyltransferases"/>
    <property type="match status" value="1"/>
</dbReference>
<evidence type="ECO:0000256" key="2">
    <source>
        <dbReference type="ARBA" id="ARBA00022723"/>
    </source>
</evidence>
<dbReference type="InterPro" id="IPR001906">
    <property type="entry name" value="Terpene_synth_N"/>
</dbReference>
<dbReference type="AlphaFoldDB" id="A0A8K0H4K4"/>
<comment type="caution">
    <text evidence="7">The sequence shown here is derived from an EMBL/GenBank/DDBJ whole genome shotgun (WGS) entry which is preliminary data.</text>
</comment>
<reference evidence="7" key="1">
    <citation type="submission" date="2020-03" db="EMBL/GenBank/DDBJ databases">
        <title>A high-quality chromosome-level genome assembly of a woody plant with both climbing and erect habits, Rhamnella rubrinervis.</title>
        <authorList>
            <person name="Lu Z."/>
            <person name="Yang Y."/>
            <person name="Zhu X."/>
            <person name="Sun Y."/>
        </authorList>
    </citation>
    <scope>NUCLEOTIDE SEQUENCE</scope>
    <source>
        <strain evidence="7">BYM</strain>
        <tissue evidence="7">Leaf</tissue>
    </source>
</reference>